<dbReference type="GO" id="GO:0005524">
    <property type="term" value="F:ATP binding"/>
    <property type="evidence" value="ECO:0007669"/>
    <property type="project" value="UniProtKB-KW"/>
</dbReference>
<evidence type="ECO:0000256" key="9">
    <source>
        <dbReference type="ARBA" id="ARBA00022842"/>
    </source>
</evidence>
<dbReference type="NCBIfam" id="TIGR00150">
    <property type="entry name" value="T6A_YjeE"/>
    <property type="match status" value="1"/>
</dbReference>
<evidence type="ECO:0000313" key="11">
    <source>
        <dbReference type="EMBL" id="SHN53703.1"/>
    </source>
</evidence>
<dbReference type="PANTHER" id="PTHR33540">
    <property type="entry name" value="TRNA THREONYLCARBAMOYLADENOSINE BIOSYNTHESIS PROTEIN TSAE"/>
    <property type="match status" value="1"/>
</dbReference>
<evidence type="ECO:0000256" key="8">
    <source>
        <dbReference type="ARBA" id="ARBA00022840"/>
    </source>
</evidence>
<dbReference type="SUPFAM" id="SSF52540">
    <property type="entry name" value="P-loop containing nucleoside triphosphate hydrolases"/>
    <property type="match status" value="1"/>
</dbReference>
<dbReference type="AlphaFoldDB" id="A0A1M7S5K5"/>
<dbReference type="OrthoDB" id="9815896at2"/>
<keyword evidence="12" id="KW-1185">Reference proteome</keyword>
<evidence type="ECO:0000256" key="3">
    <source>
        <dbReference type="ARBA" id="ARBA00019010"/>
    </source>
</evidence>
<dbReference type="GO" id="GO:0002949">
    <property type="term" value="P:tRNA threonylcarbamoyladenosine modification"/>
    <property type="evidence" value="ECO:0007669"/>
    <property type="project" value="InterPro"/>
</dbReference>
<dbReference type="InterPro" id="IPR027417">
    <property type="entry name" value="P-loop_NTPase"/>
</dbReference>
<keyword evidence="5" id="KW-0819">tRNA processing</keyword>
<comment type="similarity">
    <text evidence="2">Belongs to the TsaE family.</text>
</comment>
<evidence type="ECO:0000256" key="6">
    <source>
        <dbReference type="ARBA" id="ARBA00022723"/>
    </source>
</evidence>
<reference evidence="12" key="1">
    <citation type="submission" date="2016-12" db="EMBL/GenBank/DDBJ databases">
        <authorList>
            <person name="Varghese N."/>
            <person name="Submissions S."/>
        </authorList>
    </citation>
    <scope>NUCLEOTIDE SEQUENCE [LARGE SCALE GENOMIC DNA]</scope>
    <source>
        <strain evidence="12">DSM 13020</strain>
    </source>
</reference>
<evidence type="ECO:0000256" key="10">
    <source>
        <dbReference type="ARBA" id="ARBA00032441"/>
    </source>
</evidence>
<dbReference type="Pfam" id="PF02367">
    <property type="entry name" value="TsaE"/>
    <property type="match status" value="1"/>
</dbReference>
<keyword evidence="4" id="KW-0963">Cytoplasm</keyword>
<evidence type="ECO:0000256" key="7">
    <source>
        <dbReference type="ARBA" id="ARBA00022741"/>
    </source>
</evidence>
<keyword evidence="8" id="KW-0067">ATP-binding</keyword>
<evidence type="ECO:0000256" key="5">
    <source>
        <dbReference type="ARBA" id="ARBA00022694"/>
    </source>
</evidence>
<accession>A0A1M7S5K5</accession>
<dbReference type="STRING" id="1121883.SAMN02745226_00517"/>
<evidence type="ECO:0000313" key="12">
    <source>
        <dbReference type="Proteomes" id="UP000184207"/>
    </source>
</evidence>
<dbReference type="GO" id="GO:0046872">
    <property type="term" value="F:metal ion binding"/>
    <property type="evidence" value="ECO:0007669"/>
    <property type="project" value="UniProtKB-KW"/>
</dbReference>
<evidence type="ECO:0000256" key="2">
    <source>
        <dbReference type="ARBA" id="ARBA00007599"/>
    </source>
</evidence>
<sequence length="165" mass="18863">METGCESCFELGILTEKELKSFARTFSQCLAEGDVIILSGEIGSGKTTFVRGLVTGLGCSEEIVTSPTFTLMNVYACSKTVYHLDAYRLNGIEDVFYVLEGEIEDRNGVFVIEWGNLIDSYFIEDVITVFFEHEDEKHRKVRLRVPSKRVSRFRRCLNFGEYKEQ</sequence>
<dbReference type="InterPro" id="IPR003442">
    <property type="entry name" value="T6A_TsaE"/>
</dbReference>
<evidence type="ECO:0000256" key="4">
    <source>
        <dbReference type="ARBA" id="ARBA00022490"/>
    </source>
</evidence>
<dbReference type="Proteomes" id="UP000184207">
    <property type="component" value="Unassembled WGS sequence"/>
</dbReference>
<dbReference type="Gene3D" id="3.40.50.300">
    <property type="entry name" value="P-loop containing nucleotide triphosphate hydrolases"/>
    <property type="match status" value="1"/>
</dbReference>
<evidence type="ECO:0000256" key="1">
    <source>
        <dbReference type="ARBA" id="ARBA00004496"/>
    </source>
</evidence>
<protein>
    <recommendedName>
        <fullName evidence="3">tRNA threonylcarbamoyladenosine biosynthesis protein TsaE</fullName>
    </recommendedName>
    <alternativeName>
        <fullName evidence="10">t(6)A37 threonylcarbamoyladenosine biosynthesis protein TsaE</fullName>
    </alternativeName>
</protein>
<keyword evidence="7" id="KW-0547">Nucleotide-binding</keyword>
<organism evidence="11 12">
    <name type="scientific">Fervidobacterium gondwanense DSM 13020</name>
    <dbReference type="NCBI Taxonomy" id="1121883"/>
    <lineage>
        <taxon>Bacteria</taxon>
        <taxon>Thermotogati</taxon>
        <taxon>Thermotogota</taxon>
        <taxon>Thermotogae</taxon>
        <taxon>Thermotogales</taxon>
        <taxon>Fervidobacteriaceae</taxon>
        <taxon>Fervidobacterium</taxon>
    </lineage>
</organism>
<dbReference type="PANTHER" id="PTHR33540:SF2">
    <property type="entry name" value="TRNA THREONYLCARBAMOYLADENOSINE BIOSYNTHESIS PROTEIN TSAE"/>
    <property type="match status" value="1"/>
</dbReference>
<comment type="subcellular location">
    <subcellularLocation>
        <location evidence="1">Cytoplasm</location>
    </subcellularLocation>
</comment>
<keyword evidence="6" id="KW-0479">Metal-binding</keyword>
<keyword evidence="9" id="KW-0460">Magnesium</keyword>
<gene>
    <name evidence="11" type="ORF">SAMN02745226_00517</name>
</gene>
<dbReference type="EMBL" id="FRDJ01000002">
    <property type="protein sequence ID" value="SHN53703.1"/>
    <property type="molecule type" value="Genomic_DNA"/>
</dbReference>
<proteinExistence type="inferred from homology"/>
<dbReference type="GO" id="GO:0005737">
    <property type="term" value="C:cytoplasm"/>
    <property type="evidence" value="ECO:0007669"/>
    <property type="project" value="UniProtKB-SubCell"/>
</dbReference>
<name>A0A1M7S5K5_FERGO</name>